<evidence type="ECO:0000256" key="2">
    <source>
        <dbReference type="ARBA" id="ARBA00022603"/>
    </source>
</evidence>
<evidence type="ECO:0000259" key="8">
    <source>
        <dbReference type="Pfam" id="PF20467"/>
    </source>
</evidence>
<evidence type="ECO:0000256" key="4">
    <source>
        <dbReference type="ARBA" id="ARBA00047942"/>
    </source>
</evidence>
<dbReference type="InterPro" id="IPR050953">
    <property type="entry name" value="N4_N6_ade-DNA_methylase"/>
</dbReference>
<dbReference type="Pfam" id="PF20464">
    <property type="entry name" value="MmeI_N"/>
    <property type="match status" value="1"/>
</dbReference>
<proteinExistence type="predicted"/>
<dbReference type="InterPro" id="IPR046817">
    <property type="entry name" value="MmeI_N"/>
</dbReference>
<dbReference type="Pfam" id="PF20473">
    <property type="entry name" value="MmeI_Mtase"/>
    <property type="match status" value="1"/>
</dbReference>
<reference evidence="10" key="1">
    <citation type="journal article" date="2021" name="PeerJ">
        <title>Extensive microbial diversity within the chicken gut microbiome revealed by metagenomics and culture.</title>
        <authorList>
            <person name="Gilroy R."/>
            <person name="Ravi A."/>
            <person name="Getino M."/>
            <person name="Pursley I."/>
            <person name="Horton D.L."/>
            <person name="Alikhan N.F."/>
            <person name="Baker D."/>
            <person name="Gharbi K."/>
            <person name="Hall N."/>
            <person name="Watson M."/>
            <person name="Adriaenssens E.M."/>
            <person name="Foster-Nyarko E."/>
            <person name="Jarju S."/>
            <person name="Secka A."/>
            <person name="Antonio M."/>
            <person name="Oren A."/>
            <person name="Chaudhuri R.R."/>
            <person name="La Ragione R."/>
            <person name="Hildebrand F."/>
            <person name="Pallen M.J."/>
        </authorList>
    </citation>
    <scope>NUCLEOTIDE SEQUENCE</scope>
    <source>
        <strain evidence="10">ChiHjej13B12-24818</strain>
    </source>
</reference>
<keyword evidence="3" id="KW-0808">Transferase</keyword>
<dbReference type="InterPro" id="IPR046818">
    <property type="entry name" value="MmeI_C"/>
</dbReference>
<feature type="domain" description="MmeI-like target recognition" evidence="7">
    <location>
        <begin position="635"/>
        <end position="843"/>
    </location>
</feature>
<dbReference type="Proteomes" id="UP000823823">
    <property type="component" value="Unassembled WGS sequence"/>
</dbReference>
<dbReference type="Pfam" id="PF20466">
    <property type="entry name" value="MmeI_TRD"/>
    <property type="match status" value="1"/>
</dbReference>
<dbReference type="Pfam" id="PF20467">
    <property type="entry name" value="MmeI_C"/>
    <property type="match status" value="1"/>
</dbReference>
<evidence type="ECO:0000313" key="10">
    <source>
        <dbReference type="EMBL" id="HJB10552.1"/>
    </source>
</evidence>
<feature type="domain" description="MmeI-like DNA-methyltransferase" evidence="9">
    <location>
        <begin position="347"/>
        <end position="601"/>
    </location>
</feature>
<comment type="catalytic activity">
    <reaction evidence="4">
        <text>a 2'-deoxyadenosine in DNA + S-adenosyl-L-methionine = an N(6)-methyl-2'-deoxyadenosine in DNA + S-adenosyl-L-homocysteine + H(+)</text>
        <dbReference type="Rhea" id="RHEA:15197"/>
        <dbReference type="Rhea" id="RHEA-COMP:12418"/>
        <dbReference type="Rhea" id="RHEA-COMP:12419"/>
        <dbReference type="ChEBI" id="CHEBI:15378"/>
        <dbReference type="ChEBI" id="CHEBI:57856"/>
        <dbReference type="ChEBI" id="CHEBI:59789"/>
        <dbReference type="ChEBI" id="CHEBI:90615"/>
        <dbReference type="ChEBI" id="CHEBI:90616"/>
        <dbReference type="EC" id="2.1.1.72"/>
    </reaction>
</comment>
<dbReference type="EMBL" id="DWZH01000063">
    <property type="protein sequence ID" value="HJB10552.1"/>
    <property type="molecule type" value="Genomic_DNA"/>
</dbReference>
<evidence type="ECO:0000313" key="11">
    <source>
        <dbReference type="Proteomes" id="UP000823823"/>
    </source>
</evidence>
<evidence type="ECO:0000259" key="9">
    <source>
        <dbReference type="Pfam" id="PF20473"/>
    </source>
</evidence>
<evidence type="ECO:0000256" key="3">
    <source>
        <dbReference type="ARBA" id="ARBA00022679"/>
    </source>
</evidence>
<evidence type="ECO:0000259" key="6">
    <source>
        <dbReference type="Pfam" id="PF20465"/>
    </source>
</evidence>
<dbReference type="InterPro" id="IPR046820">
    <property type="entry name" value="MmeI_TRD"/>
</dbReference>
<evidence type="ECO:0000259" key="5">
    <source>
        <dbReference type="Pfam" id="PF20464"/>
    </source>
</evidence>
<dbReference type="InterPro" id="IPR046816">
    <property type="entry name" value="MmeI_Mtase"/>
</dbReference>
<feature type="domain" description="MmeI-like helicase spacer" evidence="6">
    <location>
        <begin position="188"/>
        <end position="266"/>
    </location>
</feature>
<gene>
    <name evidence="10" type="ORF">H9786_08475</name>
</gene>
<accession>A0A9D2RQ37</accession>
<comment type="caution">
    <text evidence="10">The sequence shown here is derived from an EMBL/GenBank/DDBJ whole genome shotgun (WGS) entry which is preliminary data.</text>
</comment>
<evidence type="ECO:0000259" key="7">
    <source>
        <dbReference type="Pfam" id="PF20466"/>
    </source>
</evidence>
<dbReference type="Pfam" id="PF20465">
    <property type="entry name" value="MmeI_hel"/>
    <property type="match status" value="1"/>
</dbReference>
<dbReference type="AlphaFoldDB" id="A0A9D2RQ37"/>
<dbReference type="SUPFAM" id="SSF53335">
    <property type="entry name" value="S-adenosyl-L-methionine-dependent methyltransferases"/>
    <property type="match status" value="1"/>
</dbReference>
<feature type="domain" description="MmeI-like C-terminal" evidence="8">
    <location>
        <begin position="850"/>
        <end position="926"/>
    </location>
</feature>
<dbReference type="InterPro" id="IPR029063">
    <property type="entry name" value="SAM-dependent_MTases_sf"/>
</dbReference>
<protein>
    <recommendedName>
        <fullName evidence="1">site-specific DNA-methyltransferase (adenine-specific)</fullName>
        <ecNumber evidence="1">2.1.1.72</ecNumber>
    </recommendedName>
</protein>
<evidence type="ECO:0000256" key="1">
    <source>
        <dbReference type="ARBA" id="ARBA00011900"/>
    </source>
</evidence>
<sequence>MAKSLSLNEIRRRGAQFAIEWRDSPGDERQSGQSFIRDLLQVYGITATKAALYERRAKRSSTGGRGYIDALVPGLCAIEMKSTGKDLEAAVAQALDYLDDLPDAETPRFVIASDFRRFRVLDIEAPEGEDTRDFTLDELPANIDALAFLAGYQKMSFGDREQEIASVKAARIMADLYEALSDSGYDDHEASVFLVRVLFCLYADDAGVWERDLFYEFLERRTNDDGSDLGPQLAMLFQAMNREAGRRQRNLDDLIARFPYVNGGIFAERADIPSFDKGMRDLLLQACAFNWSQISPAIFGSLFQAVKDSKARRELGEHYTTETNILKTIQPLFLDELRARFAENLYDAAKLKRLRSDLGQLRVMDPACGCGNFLVVAYRELRALDLQVVERLQALGDTSWRSPTAFFLKEDLPVTLDHFTGIEIEEWPARIASTALHLVDHQANQAMELALGQAPDPLPLDKIDTIHVANALRTEWSQIVAPSKQLYIIGNPPFVGYDYRTDDQKADLMHVWATKSIGRLDYVTCWYKRSLELFARNGYDGEFAFVSTNSVAQGEPVAKLFDAVYSAGWQIKFAHRTFLWTSEAPEAAAKVHCVIIGFRRRGGRFSNFRLFEYESVEGLAIERRARRINPYLLDAPDIIVRKRSGSPLSTLPKVINGNVAGDTRRGEGSRGGLVMSEAEAAEVRNTDPIASKYLRPFIGGEDFLNGKIRYCLWLKDVEPADISASFELRRRLANVTNVRERSTEPTTVKLARTPHLFKHIAQPEANYVCIPRTVPDSRRYLAVGYLSPEYIVSNGSFWAEDPSGVVFAVASSSMFMAWQRAIGGRIKSDPRFANTLTWNTFPFQVESERELEEISIAGKAVLEARDANPGRTLAEHYNPLAMSPTLLKAHDALDRAVDRAFGVRKGVPVEEERQQILFERYGEITGTAK</sequence>
<reference evidence="10" key="2">
    <citation type="submission" date="2021-04" db="EMBL/GenBank/DDBJ databases">
        <authorList>
            <person name="Gilroy R."/>
        </authorList>
    </citation>
    <scope>NUCLEOTIDE SEQUENCE</scope>
    <source>
        <strain evidence="10">ChiHjej13B12-24818</strain>
    </source>
</reference>
<feature type="domain" description="MmeI-like N-terminal" evidence="5">
    <location>
        <begin position="15"/>
        <end position="182"/>
    </location>
</feature>
<dbReference type="GO" id="GO:0032259">
    <property type="term" value="P:methylation"/>
    <property type="evidence" value="ECO:0007669"/>
    <property type="project" value="UniProtKB-KW"/>
</dbReference>
<name>A0A9D2RQ37_9MICO</name>
<dbReference type="EC" id="2.1.1.72" evidence="1"/>
<organism evidence="10 11">
    <name type="scientific">Candidatus Brachybacterium merdavium</name>
    <dbReference type="NCBI Taxonomy" id="2838513"/>
    <lineage>
        <taxon>Bacteria</taxon>
        <taxon>Bacillati</taxon>
        <taxon>Actinomycetota</taxon>
        <taxon>Actinomycetes</taxon>
        <taxon>Micrococcales</taxon>
        <taxon>Dermabacteraceae</taxon>
        <taxon>Brachybacterium</taxon>
    </lineage>
</organism>
<dbReference type="PANTHER" id="PTHR33841:SF1">
    <property type="entry name" value="DNA METHYLTRANSFERASE A"/>
    <property type="match status" value="1"/>
</dbReference>
<dbReference type="InterPro" id="IPR046819">
    <property type="entry name" value="MmeI_hel"/>
</dbReference>
<keyword evidence="2 10" id="KW-0489">Methyltransferase</keyword>
<dbReference type="GO" id="GO:0009007">
    <property type="term" value="F:site-specific DNA-methyltransferase (adenine-specific) activity"/>
    <property type="evidence" value="ECO:0007669"/>
    <property type="project" value="UniProtKB-EC"/>
</dbReference>
<dbReference type="PANTHER" id="PTHR33841">
    <property type="entry name" value="DNA METHYLTRANSFERASE YEEA-RELATED"/>
    <property type="match status" value="1"/>
</dbReference>
<dbReference type="Gene3D" id="3.40.50.150">
    <property type="entry name" value="Vaccinia Virus protein VP39"/>
    <property type="match status" value="1"/>
</dbReference>